<dbReference type="GO" id="GO:0000166">
    <property type="term" value="F:nucleotide binding"/>
    <property type="evidence" value="ECO:0007669"/>
    <property type="project" value="UniProtKB-KW"/>
</dbReference>
<dbReference type="Pfam" id="PF02407">
    <property type="entry name" value="Viral_Rep"/>
    <property type="match status" value="1"/>
</dbReference>
<evidence type="ECO:0000259" key="11">
    <source>
        <dbReference type="PROSITE" id="PS52020"/>
    </source>
</evidence>
<name>A0A6P4ZDR3_BRABE</name>
<evidence type="ECO:0000256" key="2">
    <source>
        <dbReference type="ARBA" id="ARBA00022695"/>
    </source>
</evidence>
<dbReference type="GO" id="GO:0006260">
    <property type="term" value="P:DNA replication"/>
    <property type="evidence" value="ECO:0007669"/>
    <property type="project" value="UniProtKB-KW"/>
</dbReference>
<keyword evidence="5" id="KW-0479">Metal-binding</keyword>
<dbReference type="Proteomes" id="UP000515135">
    <property type="component" value="Unplaced"/>
</dbReference>
<dbReference type="GO" id="GO:0016787">
    <property type="term" value="F:hydrolase activity"/>
    <property type="evidence" value="ECO:0007669"/>
    <property type="project" value="UniProtKB-KW"/>
</dbReference>
<gene>
    <name evidence="13" type="primary">LOC109472464</name>
</gene>
<keyword evidence="7" id="KW-0255">Endonuclease</keyword>
<dbReference type="GeneID" id="109472464"/>
<evidence type="ECO:0000256" key="4">
    <source>
        <dbReference type="ARBA" id="ARBA00022722"/>
    </source>
</evidence>
<dbReference type="InterPro" id="IPR049912">
    <property type="entry name" value="CRESS_DNA_REP"/>
</dbReference>
<sequence length="157" mass="17283">MAAPNRREAPACRWSFTLNNYGDDDLARLRLAKHRPAAIKFMVVGAEVSPTTGTPHLQGYVNFSRKVRTPQVKGHLGDRCHVEKAVGNDHDNERYCSKDGNVVVRMGHPIRQGQRNDLTAATNFLQENDGDLSALAEEMPSPRSRGLCLVRPPAAGP</sequence>
<keyword evidence="12" id="KW-1185">Reference proteome</keyword>
<keyword evidence="8" id="KW-0378">Hydrolase</keyword>
<dbReference type="GO" id="GO:0004519">
    <property type="term" value="F:endonuclease activity"/>
    <property type="evidence" value="ECO:0007669"/>
    <property type="project" value="UniProtKB-KW"/>
</dbReference>
<keyword evidence="4" id="KW-0540">Nuclease</keyword>
<keyword evidence="9" id="KW-0190">Covalent protein-DNA linkage</keyword>
<evidence type="ECO:0000256" key="8">
    <source>
        <dbReference type="ARBA" id="ARBA00022801"/>
    </source>
</evidence>
<dbReference type="GO" id="GO:0046872">
    <property type="term" value="F:metal ion binding"/>
    <property type="evidence" value="ECO:0007669"/>
    <property type="project" value="UniProtKB-KW"/>
</dbReference>
<evidence type="ECO:0000256" key="1">
    <source>
        <dbReference type="ARBA" id="ARBA00022679"/>
    </source>
</evidence>
<dbReference type="GO" id="GO:0003677">
    <property type="term" value="F:DNA binding"/>
    <property type="evidence" value="ECO:0007669"/>
    <property type="project" value="UniProtKB-KW"/>
</dbReference>
<evidence type="ECO:0000313" key="12">
    <source>
        <dbReference type="Proteomes" id="UP000515135"/>
    </source>
</evidence>
<evidence type="ECO:0000256" key="7">
    <source>
        <dbReference type="ARBA" id="ARBA00022759"/>
    </source>
</evidence>
<evidence type="ECO:0000256" key="5">
    <source>
        <dbReference type="ARBA" id="ARBA00022723"/>
    </source>
</evidence>
<evidence type="ECO:0000256" key="6">
    <source>
        <dbReference type="ARBA" id="ARBA00022741"/>
    </source>
</evidence>
<protein>
    <submittedName>
        <fullName evidence="13">Uncharacterized protein LOC109472464</fullName>
    </submittedName>
</protein>
<keyword evidence="1" id="KW-0808">Transferase</keyword>
<dbReference type="PROSITE" id="PS52020">
    <property type="entry name" value="CRESS_DNA_REP"/>
    <property type="match status" value="1"/>
</dbReference>
<proteinExistence type="predicted"/>
<accession>A0A6P4ZDR3</accession>
<dbReference type="OrthoDB" id="1926167at2759"/>
<dbReference type="AlphaFoldDB" id="A0A6P4ZDR3"/>
<organism evidence="12 13">
    <name type="scientific">Branchiostoma belcheri</name>
    <name type="common">Amphioxus</name>
    <dbReference type="NCBI Taxonomy" id="7741"/>
    <lineage>
        <taxon>Eukaryota</taxon>
        <taxon>Metazoa</taxon>
        <taxon>Chordata</taxon>
        <taxon>Cephalochordata</taxon>
        <taxon>Leptocardii</taxon>
        <taxon>Amphioxiformes</taxon>
        <taxon>Branchiostomatidae</taxon>
        <taxon>Branchiostoma</taxon>
    </lineage>
</organism>
<feature type="domain" description="CRESS-DNA virus Rep endonuclease" evidence="11">
    <location>
        <begin position="8"/>
        <end position="109"/>
    </location>
</feature>
<dbReference type="RefSeq" id="XP_019627801.1">
    <property type="nucleotide sequence ID" value="XM_019772242.1"/>
</dbReference>
<reference evidence="13" key="1">
    <citation type="submission" date="2025-08" db="UniProtKB">
        <authorList>
            <consortium name="RefSeq"/>
        </authorList>
    </citation>
    <scope>IDENTIFICATION</scope>
    <source>
        <tissue evidence="13">Gonad</tissue>
    </source>
</reference>
<dbReference type="GO" id="GO:0016779">
    <property type="term" value="F:nucleotidyltransferase activity"/>
    <property type="evidence" value="ECO:0007669"/>
    <property type="project" value="UniProtKB-KW"/>
</dbReference>
<dbReference type="Gene3D" id="3.40.1310.20">
    <property type="match status" value="1"/>
</dbReference>
<keyword evidence="2" id="KW-0548">Nucleotidyltransferase</keyword>
<evidence type="ECO:0000256" key="3">
    <source>
        <dbReference type="ARBA" id="ARBA00022705"/>
    </source>
</evidence>
<dbReference type="KEGG" id="bbel:109472464"/>
<evidence type="ECO:0000313" key="13">
    <source>
        <dbReference type="RefSeq" id="XP_019627801.1"/>
    </source>
</evidence>
<keyword evidence="3" id="KW-0235">DNA replication</keyword>
<keyword evidence="10" id="KW-0238">DNA-binding</keyword>
<keyword evidence="6" id="KW-0547">Nucleotide-binding</keyword>
<evidence type="ECO:0000256" key="10">
    <source>
        <dbReference type="ARBA" id="ARBA00023125"/>
    </source>
</evidence>
<evidence type="ECO:0000256" key="9">
    <source>
        <dbReference type="ARBA" id="ARBA00023124"/>
    </source>
</evidence>